<reference evidence="3 4" key="1">
    <citation type="submission" date="2021-02" db="EMBL/GenBank/DDBJ databases">
        <title>Lysobacter arenosi sp. nov., isolated from soil of gangwondo yeongwol, south Korea.</title>
        <authorList>
            <person name="Kim K.R."/>
            <person name="Kim K.H."/>
            <person name="Jeon C.O."/>
        </authorList>
    </citation>
    <scope>NUCLEOTIDE SEQUENCE [LARGE SCALE GENOMIC DNA]</scope>
    <source>
        <strain evidence="3 4">R7</strain>
    </source>
</reference>
<keyword evidence="2" id="KW-1133">Transmembrane helix</keyword>
<accession>A0ABX7RB65</accession>
<evidence type="ECO:0008006" key="5">
    <source>
        <dbReference type="Google" id="ProtNLM"/>
    </source>
</evidence>
<sequence>MSHPFDEPLTPEERAMADRLARLGPRDGPSPALDAKILAAAHAAVAPRRHRRWLALTGVPATLVTGAGMAAVLALAVGVVWQLRPSAPAPRAPRDETGDFGFVTAEVIERPEPAAAPPPPPAADEPAPARALQAPAMAKREAAPERADAMAAKEAPAATAAPAPGQAHEHFLDEAINPATHSVPATAAAAARGDSMPYSAAPAPAAPAAAVFEGEPRQRAAASAMQRKATANEAAKQVDEDRELRSQAASVVAADRAAAASADAMAEEDTASGATLDRIEVTGSRITMADTPVRDDRELAPAQWLQRIRDRRDGGDLEGARQSLEQFRKSYPRVRLPDDLRALADPTR</sequence>
<feature type="compositionally biased region" description="Low complexity" evidence="1">
    <location>
        <begin position="149"/>
        <end position="166"/>
    </location>
</feature>
<keyword evidence="4" id="KW-1185">Reference proteome</keyword>
<evidence type="ECO:0000256" key="2">
    <source>
        <dbReference type="SAM" id="Phobius"/>
    </source>
</evidence>
<gene>
    <name evidence="3" type="ORF">HIV01_002150</name>
</gene>
<name>A0ABX7RB65_9GAMM</name>
<evidence type="ECO:0000313" key="3">
    <source>
        <dbReference type="EMBL" id="QSX75380.1"/>
    </source>
</evidence>
<dbReference type="EMBL" id="CP071517">
    <property type="protein sequence ID" value="QSX75380.1"/>
    <property type="molecule type" value="Genomic_DNA"/>
</dbReference>
<protein>
    <recommendedName>
        <fullName evidence="5">Peptidoglycan-binding protein</fullName>
    </recommendedName>
</protein>
<evidence type="ECO:0000256" key="1">
    <source>
        <dbReference type="SAM" id="MobiDB-lite"/>
    </source>
</evidence>
<organism evidence="3 4">
    <name type="scientific">Lysobacter arenosi</name>
    <dbReference type="NCBI Taxonomy" id="2795387"/>
    <lineage>
        <taxon>Bacteria</taxon>
        <taxon>Pseudomonadati</taxon>
        <taxon>Pseudomonadota</taxon>
        <taxon>Gammaproteobacteria</taxon>
        <taxon>Lysobacterales</taxon>
        <taxon>Lysobacteraceae</taxon>
        <taxon>Lysobacter</taxon>
    </lineage>
</organism>
<feature type="region of interest" description="Disordered" evidence="1">
    <location>
        <begin position="112"/>
        <end position="166"/>
    </location>
</feature>
<keyword evidence="2" id="KW-0812">Transmembrane</keyword>
<feature type="compositionally biased region" description="Basic and acidic residues" evidence="1">
    <location>
        <begin position="1"/>
        <end position="25"/>
    </location>
</feature>
<feature type="compositionally biased region" description="Pro residues" evidence="1">
    <location>
        <begin position="114"/>
        <end position="123"/>
    </location>
</feature>
<dbReference type="RefSeq" id="WP_200604620.1">
    <property type="nucleotide sequence ID" value="NZ_CP071517.1"/>
</dbReference>
<dbReference type="Proteomes" id="UP000663400">
    <property type="component" value="Chromosome"/>
</dbReference>
<evidence type="ECO:0000313" key="4">
    <source>
        <dbReference type="Proteomes" id="UP000663400"/>
    </source>
</evidence>
<feature type="compositionally biased region" description="Basic and acidic residues" evidence="1">
    <location>
        <begin position="138"/>
        <end position="148"/>
    </location>
</feature>
<feature type="region of interest" description="Disordered" evidence="1">
    <location>
        <begin position="1"/>
        <end position="28"/>
    </location>
</feature>
<proteinExistence type="predicted"/>
<feature type="compositionally biased region" description="Low complexity" evidence="1">
    <location>
        <begin position="124"/>
        <end position="137"/>
    </location>
</feature>
<feature type="region of interest" description="Disordered" evidence="1">
    <location>
        <begin position="217"/>
        <end position="242"/>
    </location>
</feature>
<feature type="transmembrane region" description="Helical" evidence="2">
    <location>
        <begin position="53"/>
        <end position="81"/>
    </location>
</feature>
<keyword evidence="2" id="KW-0472">Membrane</keyword>